<dbReference type="GO" id="GO:0006013">
    <property type="term" value="P:mannose metabolic process"/>
    <property type="evidence" value="ECO:0007669"/>
    <property type="project" value="InterPro"/>
</dbReference>
<dbReference type="GO" id="GO:0006491">
    <property type="term" value="P:N-glycan processing"/>
    <property type="evidence" value="ECO:0007669"/>
    <property type="project" value="TreeGrafter"/>
</dbReference>
<keyword evidence="9" id="KW-0812">Transmembrane</keyword>
<gene>
    <name evidence="11" type="ORF">EB796_019788</name>
</gene>
<keyword evidence="5" id="KW-1015">Disulfide bond</keyword>
<protein>
    <recommendedName>
        <fullName evidence="7">Alpha-mannosidase</fullName>
        <ecNumber evidence="7">3.2.1.-</ecNumber>
    </recommendedName>
</protein>
<dbReference type="EMBL" id="VXIV02002938">
    <property type="protein sequence ID" value="KAF6021911.1"/>
    <property type="molecule type" value="Genomic_DNA"/>
</dbReference>
<dbReference type="Pfam" id="PF07748">
    <property type="entry name" value="Glyco_hydro_38C"/>
    <property type="match status" value="1"/>
</dbReference>
<dbReference type="InterPro" id="IPR000602">
    <property type="entry name" value="Glyco_hydro_38_N"/>
</dbReference>
<keyword evidence="6 7" id="KW-0326">Glycosidase</keyword>
<feature type="compositionally biased region" description="Basic and acidic residues" evidence="8">
    <location>
        <begin position="127"/>
        <end position="147"/>
    </location>
</feature>
<dbReference type="InterPro" id="IPR027291">
    <property type="entry name" value="Glyco_hydro_38_N_sf"/>
</dbReference>
<dbReference type="AlphaFoldDB" id="A0A7J7J8K6"/>
<evidence type="ECO:0000259" key="10">
    <source>
        <dbReference type="SMART" id="SM00872"/>
    </source>
</evidence>
<dbReference type="GO" id="GO:0046872">
    <property type="term" value="F:metal ion binding"/>
    <property type="evidence" value="ECO:0007669"/>
    <property type="project" value="UniProtKB-KW"/>
</dbReference>
<dbReference type="InterPro" id="IPR015341">
    <property type="entry name" value="Glyco_hydro_38_cen"/>
</dbReference>
<dbReference type="PANTHER" id="PTHR11607:SF3">
    <property type="entry name" value="LYSOSOMAL ALPHA-MANNOSIDASE"/>
    <property type="match status" value="1"/>
</dbReference>
<dbReference type="InterPro" id="IPR028995">
    <property type="entry name" value="Glyco_hydro_57/38_cen_sf"/>
</dbReference>
<dbReference type="InterPro" id="IPR011013">
    <property type="entry name" value="Gal_mutarotase_sf_dom"/>
</dbReference>
<feature type="transmembrane region" description="Helical" evidence="9">
    <location>
        <begin position="1115"/>
        <end position="1136"/>
    </location>
</feature>
<keyword evidence="9" id="KW-1133">Transmembrane helix</keyword>
<evidence type="ECO:0000256" key="1">
    <source>
        <dbReference type="ARBA" id="ARBA00009792"/>
    </source>
</evidence>
<dbReference type="GO" id="GO:0004559">
    <property type="term" value="F:alpha-mannosidase activity"/>
    <property type="evidence" value="ECO:0007669"/>
    <property type="project" value="InterPro"/>
</dbReference>
<dbReference type="InterPro" id="IPR037094">
    <property type="entry name" value="Glyco_hydro_38_cen_sf"/>
</dbReference>
<dbReference type="Gene3D" id="2.70.98.30">
    <property type="entry name" value="Golgi alpha-mannosidase II, domain 4"/>
    <property type="match status" value="1"/>
</dbReference>
<dbReference type="SUPFAM" id="SSF88688">
    <property type="entry name" value="Families 57/38 glycoside transferase middle domain"/>
    <property type="match status" value="1"/>
</dbReference>
<dbReference type="PANTHER" id="PTHR11607">
    <property type="entry name" value="ALPHA-MANNOSIDASE"/>
    <property type="match status" value="1"/>
</dbReference>
<comment type="cofactor">
    <cofactor evidence="7">
        <name>Zn(2+)</name>
        <dbReference type="ChEBI" id="CHEBI:29105"/>
    </cofactor>
    <text evidence="7">Binds 1 zinc ion per subunit.</text>
</comment>
<dbReference type="SMART" id="SM00872">
    <property type="entry name" value="Alpha-mann_mid"/>
    <property type="match status" value="1"/>
</dbReference>
<feature type="region of interest" description="Disordered" evidence="8">
    <location>
        <begin position="70"/>
        <end position="160"/>
    </location>
</feature>
<dbReference type="EC" id="3.2.1.-" evidence="7"/>
<evidence type="ECO:0000256" key="4">
    <source>
        <dbReference type="ARBA" id="ARBA00022833"/>
    </source>
</evidence>
<dbReference type="SUPFAM" id="SSF88713">
    <property type="entry name" value="Glycoside hydrolase/deacetylase"/>
    <property type="match status" value="1"/>
</dbReference>
<dbReference type="InterPro" id="IPR050843">
    <property type="entry name" value="Glycosyl_Hydrlase_38"/>
</dbReference>
<evidence type="ECO:0000256" key="6">
    <source>
        <dbReference type="ARBA" id="ARBA00023295"/>
    </source>
</evidence>
<dbReference type="InterPro" id="IPR013780">
    <property type="entry name" value="Glyco_hydro_b"/>
</dbReference>
<evidence type="ECO:0000256" key="9">
    <source>
        <dbReference type="SAM" id="Phobius"/>
    </source>
</evidence>
<dbReference type="OrthoDB" id="10261055at2759"/>
<dbReference type="GO" id="GO:0000139">
    <property type="term" value="C:Golgi membrane"/>
    <property type="evidence" value="ECO:0007669"/>
    <property type="project" value="TreeGrafter"/>
</dbReference>
<feature type="domain" description="Glycoside hydrolase family 38 central" evidence="10">
    <location>
        <begin position="535"/>
        <end position="619"/>
    </location>
</feature>
<comment type="similarity">
    <text evidence="1 7">Belongs to the glycosyl hydrolase 38 family.</text>
</comment>
<evidence type="ECO:0000256" key="2">
    <source>
        <dbReference type="ARBA" id="ARBA00022723"/>
    </source>
</evidence>
<dbReference type="Pfam" id="PF09261">
    <property type="entry name" value="Alpha-mann_mid"/>
    <property type="match status" value="1"/>
</dbReference>
<keyword evidence="9" id="KW-0472">Membrane</keyword>
<dbReference type="Pfam" id="PF01074">
    <property type="entry name" value="Glyco_hydro_38N"/>
    <property type="match status" value="1"/>
</dbReference>
<reference evidence="11" key="1">
    <citation type="submission" date="2020-06" db="EMBL/GenBank/DDBJ databases">
        <title>Draft genome of Bugula neritina, a colonial animal packing powerful symbionts and potential medicines.</title>
        <authorList>
            <person name="Rayko M."/>
        </authorList>
    </citation>
    <scope>NUCLEOTIDE SEQUENCE [LARGE SCALE GENOMIC DNA]</scope>
    <source>
        <strain evidence="11">Kwan_BN1</strain>
    </source>
</reference>
<evidence type="ECO:0000256" key="8">
    <source>
        <dbReference type="SAM" id="MobiDB-lite"/>
    </source>
</evidence>
<name>A0A7J7J8K6_BUGNE</name>
<evidence type="ECO:0000256" key="3">
    <source>
        <dbReference type="ARBA" id="ARBA00022801"/>
    </source>
</evidence>
<evidence type="ECO:0000313" key="11">
    <source>
        <dbReference type="EMBL" id="KAF6021911.1"/>
    </source>
</evidence>
<comment type="caution">
    <text evidence="11">The sequence shown here is derived from an EMBL/GenBank/DDBJ whole genome shotgun (WGS) entry which is preliminary data.</text>
</comment>
<evidence type="ECO:0000256" key="7">
    <source>
        <dbReference type="RuleBase" id="RU361199"/>
    </source>
</evidence>
<evidence type="ECO:0000313" key="12">
    <source>
        <dbReference type="Proteomes" id="UP000593567"/>
    </source>
</evidence>
<dbReference type="InterPro" id="IPR011330">
    <property type="entry name" value="Glyco_hydro/deAcase_b/a-brl"/>
</dbReference>
<feature type="compositionally biased region" description="Basic and acidic residues" evidence="8">
    <location>
        <begin position="70"/>
        <end position="94"/>
    </location>
</feature>
<accession>A0A7J7J8K6</accession>
<dbReference type="GO" id="GO:0030246">
    <property type="term" value="F:carbohydrate binding"/>
    <property type="evidence" value="ECO:0007669"/>
    <property type="project" value="InterPro"/>
</dbReference>
<organism evidence="11 12">
    <name type="scientific">Bugula neritina</name>
    <name type="common">Brown bryozoan</name>
    <name type="synonym">Sertularia neritina</name>
    <dbReference type="NCBI Taxonomy" id="10212"/>
    <lineage>
        <taxon>Eukaryota</taxon>
        <taxon>Metazoa</taxon>
        <taxon>Spiralia</taxon>
        <taxon>Lophotrochozoa</taxon>
        <taxon>Bryozoa</taxon>
        <taxon>Gymnolaemata</taxon>
        <taxon>Cheilostomatida</taxon>
        <taxon>Flustrina</taxon>
        <taxon>Buguloidea</taxon>
        <taxon>Bugulidae</taxon>
        <taxon>Bugula</taxon>
    </lineage>
</organism>
<sequence>MLRAFITLLRARKCQVLMKLLIVAGFVLLVFIQLKSLMNHNSPQLSLHNHRFSHHADESPFPDKQKFHAADKYEPSRTSRDHVHQRPLEARQRPLEVGQRPPKAGQRPLEVGQGPLGMNQKQGAVSHDGERGERGEREMSDRRHADVANEQQMSHTSKVESIQEILDEAYQAGSRNRSTQANQGGSNFNKMVTVVLMPHSHNDPGWLHTYDMYYDMHTSVMFNNLVKFLSTVNKEMPFQWSESVSLLRWYKSASESSRSILKSAIKAGTVLIDHGSWSMPDEASPTLYSLVENLIIGHTWIYNEFGVKPEFSWSNDPFGHSSTIPYLLKQCGIKAMVINRIDHLLKKKLRFDQKLEFFWKIPSNKFEREGDSMFTHILPHSLYSTSQAFGSNFTLAKLYDFSPPERQYSPIVDEDTGELLVDNATLMTRASDLANQIHMRSTYYKHNVILSPIGDDFRYIDYREFEGVYRNWNYLRDFYASHPQYNVKLKLGTLADYFNLVTEDSKDIQYPTFSGDFFPYAVESPMPILPTPFMSYWTGYFTTRPFIKVAIRRMEVMLRQTEILYSLHKLQRGLSDGPTPGLLLTDLSLARENLTWLLHHDAITGTSPSYTIQDFRNHLTVAFDKLEKFSLTVMSKLPSVQTSAQPAGALDVSREVILDTSPHVLVLPINDKQRKSITVSKNMEKRITLFNSIAHEVKTVVHIKIQSLEPGTQFQVKDASLQEVTCQVNPLFDRQSPSLIGEKEIELAFEVTLPPIGMKTYIISTRSDSKIGCSYASIAMASKQYQLLVAGGNISEGHVNGFPLKPRDEEPSFRLSTKLNTIGVSSMNGKLTELATGKSKLQILQVFGVYNQKNGGTGENGLYVFTAQDEGKVVKEDSSKTVVYAVSGPVEHTVLSILPYVVQCMKLNHVELGVSISQQVSMGRAVGDLFTRISSHLKSGDNFYTDSNSFTMMKRKRHYPDRPVAANYYPLTSAVYLQDESLRLTLLSAQSLGVASLHQGEIEVMLDRQFNTFDRGGVSEGVMDEETTLLQFRLMVEPVTPAVNDPSLSLDVIHHSLKLSHPVAGYTGLAASSLNLASVPCDYHILMLRSLDILPYGCNQILSKLIRSPPSTFSAFYTTYLLTCVFTCLLSCVLSYSEILQTS</sequence>
<dbReference type="Gene3D" id="3.20.110.10">
    <property type="entry name" value="Glycoside hydrolase 38, N terminal domain"/>
    <property type="match status" value="1"/>
</dbReference>
<keyword evidence="12" id="KW-1185">Reference proteome</keyword>
<dbReference type="Proteomes" id="UP000593567">
    <property type="component" value="Unassembled WGS sequence"/>
</dbReference>
<dbReference type="InterPro" id="IPR011682">
    <property type="entry name" value="Glyco_hydro_38_C"/>
</dbReference>
<keyword evidence="3 7" id="KW-0378">Hydrolase</keyword>
<dbReference type="SUPFAM" id="SSF74650">
    <property type="entry name" value="Galactose mutarotase-like"/>
    <property type="match status" value="1"/>
</dbReference>
<dbReference type="Gene3D" id="2.60.40.1180">
    <property type="entry name" value="Golgi alpha-mannosidase II"/>
    <property type="match status" value="1"/>
</dbReference>
<keyword evidence="4 7" id="KW-0862">Zinc</keyword>
<proteinExistence type="inferred from homology"/>
<evidence type="ECO:0000256" key="5">
    <source>
        <dbReference type="ARBA" id="ARBA00023157"/>
    </source>
</evidence>
<feature type="compositionally biased region" description="Polar residues" evidence="8">
    <location>
        <begin position="149"/>
        <end position="160"/>
    </location>
</feature>
<dbReference type="Gene3D" id="1.20.1270.50">
    <property type="entry name" value="Glycoside hydrolase family 38, central domain"/>
    <property type="match status" value="1"/>
</dbReference>
<keyword evidence="2 7" id="KW-0479">Metal-binding</keyword>
<feature type="transmembrane region" description="Helical" evidence="9">
    <location>
        <begin position="16"/>
        <end position="34"/>
    </location>
</feature>